<dbReference type="Proteomes" id="UP000836841">
    <property type="component" value="Chromosome 7"/>
</dbReference>
<gene>
    <name evidence="1" type="ORF">TAV2_LOCUS24816</name>
</gene>
<sequence length="147" mass="17249">MNCWKCFQNQGSEEDKWRWDDYKVTEDFHNGEIEWLSHDSLTGYKQKQYYQVQESEIRENDWLNLYTEFAFHSKFNSSAPLKIKKVVVQTREDVESSKKLKSGNAVFYISFAGSDETQEHRAVIRRVTDGIQGHVALEVKVNFGDLS</sequence>
<accession>A0AAU9T5B9</accession>
<dbReference type="InterPro" id="IPR006462">
    <property type="entry name" value="MS5"/>
</dbReference>
<evidence type="ECO:0000313" key="2">
    <source>
        <dbReference type="Proteomes" id="UP000836841"/>
    </source>
</evidence>
<dbReference type="EMBL" id="OU466863">
    <property type="protein sequence ID" value="CAH2077576.1"/>
    <property type="molecule type" value="Genomic_DNA"/>
</dbReference>
<protein>
    <submittedName>
        <fullName evidence="1">Uncharacterized protein</fullName>
    </submittedName>
</protein>
<dbReference type="AlphaFoldDB" id="A0AAU9T5B9"/>
<reference evidence="1 2" key="1">
    <citation type="submission" date="2022-03" db="EMBL/GenBank/DDBJ databases">
        <authorList>
            <person name="Nunn A."/>
            <person name="Chopra R."/>
            <person name="Nunn A."/>
            <person name="Contreras Garrido A."/>
        </authorList>
    </citation>
    <scope>NUCLEOTIDE SEQUENCE [LARGE SCALE GENOMIC DNA]</scope>
</reference>
<evidence type="ECO:0000313" key="1">
    <source>
        <dbReference type="EMBL" id="CAH2077576.1"/>
    </source>
</evidence>
<dbReference type="Pfam" id="PF04776">
    <property type="entry name" value="protein_MS5"/>
    <property type="match status" value="1"/>
</dbReference>
<proteinExistence type="predicted"/>
<name>A0AAU9T5B9_THLAR</name>
<keyword evidence="2" id="KW-1185">Reference proteome</keyword>
<organism evidence="1 2">
    <name type="scientific">Thlaspi arvense</name>
    <name type="common">Field penny-cress</name>
    <dbReference type="NCBI Taxonomy" id="13288"/>
    <lineage>
        <taxon>Eukaryota</taxon>
        <taxon>Viridiplantae</taxon>
        <taxon>Streptophyta</taxon>
        <taxon>Embryophyta</taxon>
        <taxon>Tracheophyta</taxon>
        <taxon>Spermatophyta</taxon>
        <taxon>Magnoliopsida</taxon>
        <taxon>eudicotyledons</taxon>
        <taxon>Gunneridae</taxon>
        <taxon>Pentapetalae</taxon>
        <taxon>rosids</taxon>
        <taxon>malvids</taxon>
        <taxon>Brassicales</taxon>
        <taxon>Brassicaceae</taxon>
        <taxon>Thlaspideae</taxon>
        <taxon>Thlaspi</taxon>
    </lineage>
</organism>